<evidence type="ECO:0000256" key="1">
    <source>
        <dbReference type="SAM" id="MobiDB-lite"/>
    </source>
</evidence>
<name>A0ABV1A8I1_9TELE</name>
<accession>A0ABV1A8I1</accession>
<keyword evidence="3" id="KW-1185">Reference proteome</keyword>
<evidence type="ECO:0000313" key="2">
    <source>
        <dbReference type="EMBL" id="MEQ2314843.1"/>
    </source>
</evidence>
<reference evidence="2 3" key="1">
    <citation type="submission" date="2021-06" db="EMBL/GenBank/DDBJ databases">
        <authorList>
            <person name="Palmer J.M."/>
        </authorList>
    </citation>
    <scope>NUCLEOTIDE SEQUENCE [LARGE SCALE GENOMIC DNA]</scope>
    <source>
        <strain evidence="2 3">AS_MEX2019</strain>
        <tissue evidence="2">Muscle</tissue>
    </source>
</reference>
<feature type="region of interest" description="Disordered" evidence="1">
    <location>
        <begin position="51"/>
        <end position="76"/>
    </location>
</feature>
<proteinExistence type="predicted"/>
<dbReference type="Proteomes" id="UP001469553">
    <property type="component" value="Unassembled WGS sequence"/>
</dbReference>
<feature type="compositionally biased region" description="Basic and acidic residues" evidence="1">
    <location>
        <begin position="51"/>
        <end position="62"/>
    </location>
</feature>
<organism evidence="2 3">
    <name type="scientific">Ameca splendens</name>
    <dbReference type="NCBI Taxonomy" id="208324"/>
    <lineage>
        <taxon>Eukaryota</taxon>
        <taxon>Metazoa</taxon>
        <taxon>Chordata</taxon>
        <taxon>Craniata</taxon>
        <taxon>Vertebrata</taxon>
        <taxon>Euteleostomi</taxon>
        <taxon>Actinopterygii</taxon>
        <taxon>Neopterygii</taxon>
        <taxon>Teleostei</taxon>
        <taxon>Neoteleostei</taxon>
        <taxon>Acanthomorphata</taxon>
        <taxon>Ovalentaria</taxon>
        <taxon>Atherinomorphae</taxon>
        <taxon>Cyprinodontiformes</taxon>
        <taxon>Goodeidae</taxon>
        <taxon>Ameca</taxon>
    </lineage>
</organism>
<protein>
    <submittedName>
        <fullName evidence="2">Uncharacterized protein</fullName>
    </submittedName>
</protein>
<dbReference type="EMBL" id="JAHRIP010085803">
    <property type="protein sequence ID" value="MEQ2314843.1"/>
    <property type="molecule type" value="Genomic_DNA"/>
</dbReference>
<sequence length="146" mass="17048">MGLKGDDEMMRATCVRHEELIQLERSKLEAQYELEKVERRLREIKGKERQMGDYKEQLKQEEQDNVVQKRGGEGLDNTVTEEECMFSMSNRLNTASNTVNNLIDLTIRTSTPNPIRRGYKRGTGYNVYPHTLLRQKKMSTPNPQTR</sequence>
<evidence type="ECO:0000313" key="3">
    <source>
        <dbReference type="Proteomes" id="UP001469553"/>
    </source>
</evidence>
<gene>
    <name evidence="2" type="ORF">AMECASPLE_016143</name>
</gene>
<comment type="caution">
    <text evidence="2">The sequence shown here is derived from an EMBL/GenBank/DDBJ whole genome shotgun (WGS) entry which is preliminary data.</text>
</comment>